<name>A0A9N9GA29_9GLOM</name>
<evidence type="ECO:0000256" key="3">
    <source>
        <dbReference type="ARBA" id="ARBA00022525"/>
    </source>
</evidence>
<dbReference type="AlphaFoldDB" id="A0A9N9GA29"/>
<reference evidence="5" key="1">
    <citation type="submission" date="2021-06" db="EMBL/GenBank/DDBJ databases">
        <authorList>
            <person name="Kallberg Y."/>
            <person name="Tangrot J."/>
            <person name="Rosling A."/>
        </authorList>
    </citation>
    <scope>NUCLEOTIDE SEQUENCE</scope>
    <source>
        <strain evidence="5">IN212</strain>
    </source>
</reference>
<evidence type="ECO:0000313" key="6">
    <source>
        <dbReference type="Proteomes" id="UP000789396"/>
    </source>
</evidence>
<feature type="non-terminal residue" evidence="5">
    <location>
        <position position="1"/>
    </location>
</feature>
<evidence type="ECO:0000313" key="5">
    <source>
        <dbReference type="EMBL" id="CAG8591944.1"/>
    </source>
</evidence>
<proteinExistence type="predicted"/>
<sequence>GSSENETFTIEISNDKKYELLKHMVKKRLAPLFDSIPSTQITLRSSANGPIYKPMVRISKDFADSPDENGLHIYGLLKNQDHQDSDLYVIIPKNSTAEMFDYFKNGTFDPNQIHIIVKPKE</sequence>
<protein>
    <submittedName>
        <fullName evidence="5">17727_t:CDS:1</fullName>
    </submittedName>
</protein>
<organism evidence="5 6">
    <name type="scientific">Racocetra fulgida</name>
    <dbReference type="NCBI Taxonomy" id="60492"/>
    <lineage>
        <taxon>Eukaryota</taxon>
        <taxon>Fungi</taxon>
        <taxon>Fungi incertae sedis</taxon>
        <taxon>Mucoromycota</taxon>
        <taxon>Glomeromycotina</taxon>
        <taxon>Glomeromycetes</taxon>
        <taxon>Diversisporales</taxon>
        <taxon>Gigasporaceae</taxon>
        <taxon>Racocetra</taxon>
    </lineage>
</organism>
<dbReference type="GO" id="GO:0005576">
    <property type="term" value="C:extracellular region"/>
    <property type="evidence" value="ECO:0007669"/>
    <property type="project" value="UniProtKB-SubCell"/>
</dbReference>
<dbReference type="OrthoDB" id="2357851at2759"/>
<dbReference type="Pfam" id="PF20147">
    <property type="entry name" value="Crinkler"/>
    <property type="match status" value="1"/>
</dbReference>
<dbReference type="InterPro" id="IPR045379">
    <property type="entry name" value="Crinkler_N"/>
</dbReference>
<dbReference type="EMBL" id="CAJVPZ010007906">
    <property type="protein sequence ID" value="CAG8591944.1"/>
    <property type="molecule type" value="Genomic_DNA"/>
</dbReference>
<comment type="subcellular location">
    <subcellularLocation>
        <location evidence="1">Host cell</location>
    </subcellularLocation>
    <subcellularLocation>
        <location evidence="2">Secreted</location>
    </subcellularLocation>
</comment>
<keyword evidence="3" id="KW-0964">Secreted</keyword>
<gene>
    <name evidence="5" type="ORF">RFULGI_LOCUS6264</name>
</gene>
<evidence type="ECO:0000256" key="2">
    <source>
        <dbReference type="ARBA" id="ARBA00004613"/>
    </source>
</evidence>
<dbReference type="Proteomes" id="UP000789396">
    <property type="component" value="Unassembled WGS sequence"/>
</dbReference>
<keyword evidence="6" id="KW-1185">Reference proteome</keyword>
<feature type="domain" description="Crinkler effector protein N-terminal" evidence="4">
    <location>
        <begin position="4"/>
        <end position="118"/>
    </location>
</feature>
<comment type="caution">
    <text evidence="5">The sequence shown here is derived from an EMBL/GenBank/DDBJ whole genome shotgun (WGS) entry which is preliminary data.</text>
</comment>
<evidence type="ECO:0000259" key="4">
    <source>
        <dbReference type="Pfam" id="PF20147"/>
    </source>
</evidence>
<dbReference type="GO" id="GO:0043657">
    <property type="term" value="C:host cell"/>
    <property type="evidence" value="ECO:0007669"/>
    <property type="project" value="UniProtKB-SubCell"/>
</dbReference>
<evidence type="ECO:0000256" key="1">
    <source>
        <dbReference type="ARBA" id="ARBA00004340"/>
    </source>
</evidence>
<accession>A0A9N9GA29</accession>